<keyword evidence="3" id="KW-1185">Reference proteome</keyword>
<evidence type="ECO:0000313" key="4">
    <source>
        <dbReference type="Proteomes" id="UP000318669"/>
    </source>
</evidence>
<evidence type="ECO:0000313" key="3">
    <source>
        <dbReference type="Proteomes" id="UP000318528"/>
    </source>
</evidence>
<comment type="caution">
    <text evidence="2">The sequence shown here is derived from an EMBL/GenBank/DDBJ whole genome shotgun (WGS) entry which is preliminary data.</text>
</comment>
<dbReference type="RefSeq" id="WP_143388396.1">
    <property type="nucleotide sequence ID" value="NZ_VJZL01000029.1"/>
</dbReference>
<dbReference type="AlphaFoldDB" id="A0A553BFF2"/>
<reference evidence="3 4" key="1">
    <citation type="submission" date="2019-07" db="EMBL/GenBank/DDBJ databases">
        <title>Novel species of Flavobacterium.</title>
        <authorList>
            <person name="Liu Q."/>
            <person name="Xin Y.-H."/>
        </authorList>
    </citation>
    <scope>NUCLEOTIDE SEQUENCE [LARGE SCALE GENOMIC DNA]</scope>
    <source>
        <strain evidence="1 3">GSP39</strain>
        <strain evidence="2 4">GSR22</strain>
    </source>
</reference>
<evidence type="ECO:0000313" key="2">
    <source>
        <dbReference type="EMBL" id="TRX06971.1"/>
    </source>
</evidence>
<dbReference type="Proteomes" id="UP000318528">
    <property type="component" value="Unassembled WGS sequence"/>
</dbReference>
<accession>A0A553BFF2</accession>
<dbReference type="EMBL" id="VJZN01000028">
    <property type="protein sequence ID" value="TRX04309.1"/>
    <property type="molecule type" value="Genomic_DNA"/>
</dbReference>
<organism evidence="2 4">
    <name type="scientific">Flavobacterium gawalongense</name>
    <dbReference type="NCBI Taxonomy" id="2594432"/>
    <lineage>
        <taxon>Bacteria</taxon>
        <taxon>Pseudomonadati</taxon>
        <taxon>Bacteroidota</taxon>
        <taxon>Flavobacteriia</taxon>
        <taxon>Flavobacteriales</taxon>
        <taxon>Flavobacteriaceae</taxon>
        <taxon>Flavobacterium</taxon>
    </lineage>
</organism>
<name>A0A553BFF2_9FLAO</name>
<sequence>MFENHLQLGNGVFTTQEIAQILRVPYPKVRNWITQYWDGELGKCYEQQYSWSVGNTRAVGFHTLIEFYVMMQFTLAGVKTKAVLKAHKELGEHFKTNFPFAKKEVLDHISTDGLKVYFKINDVNITLDGSKQFNLDIIKMFFKNLDFDNDMLASRFWPMGKSHKVVCDPHRKFGQPILDGTSIQSEAIYRMYLAKEPMNFIASIYEIPLKSVKDAIAFHKNAA</sequence>
<protein>
    <submittedName>
        <fullName evidence="2">DUF433 domain-containing protein</fullName>
    </submittedName>
</protein>
<dbReference type="OrthoDB" id="940717at2"/>
<dbReference type="EMBL" id="VJZL01000029">
    <property type="protein sequence ID" value="TRX06971.1"/>
    <property type="molecule type" value="Genomic_DNA"/>
</dbReference>
<proteinExistence type="predicted"/>
<evidence type="ECO:0000313" key="1">
    <source>
        <dbReference type="EMBL" id="TRX04309.1"/>
    </source>
</evidence>
<gene>
    <name evidence="2" type="ORF">FNW11_13760</name>
    <name evidence="1" type="ORF">FNW12_14080</name>
</gene>
<dbReference type="Proteomes" id="UP000318669">
    <property type="component" value="Unassembled WGS sequence"/>
</dbReference>